<dbReference type="InterPro" id="IPR011701">
    <property type="entry name" value="MFS"/>
</dbReference>
<dbReference type="PANTHER" id="PTHR42910">
    <property type="entry name" value="TRANSPORTER SCO4007-RELATED"/>
    <property type="match status" value="1"/>
</dbReference>
<keyword evidence="2 6" id="KW-0812">Transmembrane</keyword>
<feature type="transmembrane region" description="Helical" evidence="6">
    <location>
        <begin position="602"/>
        <end position="620"/>
    </location>
</feature>
<proteinExistence type="predicted"/>
<feature type="compositionally biased region" description="Low complexity" evidence="5">
    <location>
        <begin position="18"/>
        <end position="35"/>
    </location>
</feature>
<feature type="transmembrane region" description="Helical" evidence="6">
    <location>
        <begin position="401"/>
        <end position="421"/>
    </location>
</feature>
<name>A0ABS2TXN7_9ACTN</name>
<feature type="transmembrane region" description="Helical" evidence="6">
    <location>
        <begin position="311"/>
        <end position="328"/>
    </location>
</feature>
<feature type="region of interest" description="Disordered" evidence="5">
    <location>
        <begin position="1"/>
        <end position="269"/>
    </location>
</feature>
<feature type="transmembrane region" description="Helical" evidence="6">
    <location>
        <begin position="427"/>
        <end position="447"/>
    </location>
</feature>
<dbReference type="PROSITE" id="PS50850">
    <property type="entry name" value="MFS"/>
    <property type="match status" value="1"/>
</dbReference>
<accession>A0ABS2TXN7</accession>
<feature type="transmembrane region" description="Helical" evidence="6">
    <location>
        <begin position="273"/>
        <end position="291"/>
    </location>
</feature>
<organism evidence="8 9">
    <name type="scientific">Actinacidiphila acididurans</name>
    <dbReference type="NCBI Taxonomy" id="2784346"/>
    <lineage>
        <taxon>Bacteria</taxon>
        <taxon>Bacillati</taxon>
        <taxon>Actinomycetota</taxon>
        <taxon>Actinomycetes</taxon>
        <taxon>Kitasatosporales</taxon>
        <taxon>Streptomycetaceae</taxon>
        <taxon>Actinacidiphila</taxon>
    </lineage>
</organism>
<feature type="transmembrane region" description="Helical" evidence="6">
    <location>
        <begin position="626"/>
        <end position="646"/>
    </location>
</feature>
<keyword evidence="4 6" id="KW-0472">Membrane</keyword>
<feature type="transmembrane region" description="Helical" evidence="6">
    <location>
        <begin position="506"/>
        <end position="527"/>
    </location>
</feature>
<evidence type="ECO:0000313" key="8">
    <source>
        <dbReference type="EMBL" id="MBM9508101.1"/>
    </source>
</evidence>
<dbReference type="SUPFAM" id="SSF103473">
    <property type="entry name" value="MFS general substrate transporter"/>
    <property type="match status" value="1"/>
</dbReference>
<evidence type="ECO:0000256" key="6">
    <source>
        <dbReference type="SAM" id="Phobius"/>
    </source>
</evidence>
<feature type="transmembrane region" description="Helical" evidence="6">
    <location>
        <begin position="539"/>
        <end position="557"/>
    </location>
</feature>
<evidence type="ECO:0000313" key="9">
    <source>
        <dbReference type="Proteomes" id="UP000749040"/>
    </source>
</evidence>
<reference evidence="8 9" key="1">
    <citation type="submission" date="2021-01" db="EMBL/GenBank/DDBJ databases">
        <title>Streptomyces acididurans sp. nov., isolated from a peat swamp forest soil.</title>
        <authorList>
            <person name="Chantavorakit T."/>
            <person name="Duangmal K."/>
        </authorList>
    </citation>
    <scope>NUCLEOTIDE SEQUENCE [LARGE SCALE GENOMIC DNA]</scope>
    <source>
        <strain evidence="8 9">KK5PA1</strain>
    </source>
</reference>
<dbReference type="Proteomes" id="UP000749040">
    <property type="component" value="Unassembled WGS sequence"/>
</dbReference>
<dbReference type="EMBL" id="JADKYB010000016">
    <property type="protein sequence ID" value="MBM9508101.1"/>
    <property type="molecule type" value="Genomic_DNA"/>
</dbReference>
<feature type="domain" description="Major facilitator superfamily (MFS) profile" evidence="7">
    <location>
        <begin position="271"/>
        <end position="651"/>
    </location>
</feature>
<dbReference type="Gene3D" id="1.20.1250.20">
    <property type="entry name" value="MFS general substrate transporter like domains"/>
    <property type="match status" value="1"/>
</dbReference>
<keyword evidence="9" id="KW-1185">Reference proteome</keyword>
<dbReference type="InterPro" id="IPR036259">
    <property type="entry name" value="MFS_trans_sf"/>
</dbReference>
<evidence type="ECO:0000256" key="3">
    <source>
        <dbReference type="ARBA" id="ARBA00022989"/>
    </source>
</evidence>
<dbReference type="InterPro" id="IPR020846">
    <property type="entry name" value="MFS_dom"/>
</dbReference>
<protein>
    <submittedName>
        <fullName evidence="8">MFS transporter</fullName>
    </submittedName>
</protein>
<feature type="compositionally biased region" description="Polar residues" evidence="5">
    <location>
        <begin position="144"/>
        <end position="156"/>
    </location>
</feature>
<feature type="transmembrane region" description="Helical" evidence="6">
    <location>
        <begin position="364"/>
        <end position="389"/>
    </location>
</feature>
<evidence type="ECO:0000256" key="1">
    <source>
        <dbReference type="ARBA" id="ARBA00004651"/>
    </source>
</evidence>
<dbReference type="Pfam" id="PF07690">
    <property type="entry name" value="MFS_1"/>
    <property type="match status" value="1"/>
</dbReference>
<comment type="caution">
    <text evidence="8">The sequence shown here is derived from an EMBL/GenBank/DDBJ whole genome shotgun (WGS) entry which is preliminary data.</text>
</comment>
<feature type="compositionally biased region" description="Basic and acidic residues" evidence="5">
    <location>
        <begin position="7"/>
        <end position="17"/>
    </location>
</feature>
<sequence>MTADGACVREEPHERIPGEPAAARPAAGQPGAGEPATREAGALPPTGTPGRTPDRTPDRPGTDAPAPSTSDDRTDTGASASSVRDARPGIGASAPSVRDARPGASAPSVRDARAGIGASAPSSRDDRTRTHGPAPSVSDGRTDTGASASSGRNTRPGTGASAPSVRDARPGASAPSVRDARAGTGASVTSARDGRTRTHAPAPSVSDGRTDTGASASSGRNTRPGTGASAPSARDSRTGTRAAAPSVPDDRNGTRASAPPPPDARPAPRTSRWTVPVLAFACGASVANLYYAQPLLGPIGRAFGVGPGSGTLVVTLTQIGYALGLAFLTPLGDLLENRRLVTRTLLVTAATLALAALAPDFGVFLAASALIGITSVVAQILVPLAAHLAAPEARGRMVGQVTSGLLLGIMLARSVAGFVAAAWGWRAIYAVSALVMLLVAAVLRMLLPRHVPGHSARYGSLLASVWRIGRAEPVLRRRALSQALMFGAFTAYWTAIAYQLTGRHHFGQTGIAVFALVGAAGAAAAPVAGRLGDRGHGPALRAVALGLGLASAALAGFGSAHVVLLALSGILLDFAVQGHQVLSLRDIYGLRPDARARVNSLYMTSVFLGGAVSSAVTGAVSAAYGWSGVMAFAAAMVAAAALVRLWERLRG</sequence>
<evidence type="ECO:0000259" key="7">
    <source>
        <dbReference type="PROSITE" id="PS50850"/>
    </source>
</evidence>
<feature type="transmembrane region" description="Helical" evidence="6">
    <location>
        <begin position="340"/>
        <end position="358"/>
    </location>
</feature>
<dbReference type="RefSeq" id="WP_205359976.1">
    <property type="nucleotide sequence ID" value="NZ_JADKYB010000016.1"/>
</dbReference>
<gene>
    <name evidence="8" type="ORF">ITX44_26825</name>
</gene>
<dbReference type="PANTHER" id="PTHR42910:SF1">
    <property type="entry name" value="MAJOR FACILITATOR SUPERFAMILY (MFS) PROFILE DOMAIN-CONTAINING PROTEIN"/>
    <property type="match status" value="1"/>
</dbReference>
<dbReference type="CDD" id="cd17324">
    <property type="entry name" value="MFS_NepI_like"/>
    <property type="match status" value="1"/>
</dbReference>
<evidence type="ECO:0000256" key="4">
    <source>
        <dbReference type="ARBA" id="ARBA00023136"/>
    </source>
</evidence>
<feature type="compositionally biased region" description="Basic and acidic residues" evidence="5">
    <location>
        <begin position="52"/>
        <end position="61"/>
    </location>
</feature>
<evidence type="ECO:0000256" key="2">
    <source>
        <dbReference type="ARBA" id="ARBA00022692"/>
    </source>
</evidence>
<evidence type="ECO:0000256" key="5">
    <source>
        <dbReference type="SAM" id="MobiDB-lite"/>
    </source>
</evidence>
<comment type="subcellular location">
    <subcellularLocation>
        <location evidence="1">Cell membrane</location>
        <topology evidence="1">Multi-pass membrane protein</topology>
    </subcellularLocation>
</comment>
<keyword evidence="3 6" id="KW-1133">Transmembrane helix</keyword>
<feature type="compositionally biased region" description="Polar residues" evidence="5">
    <location>
        <begin position="212"/>
        <end position="224"/>
    </location>
</feature>